<evidence type="ECO:0000313" key="3">
    <source>
        <dbReference type="Proteomes" id="UP000765509"/>
    </source>
</evidence>
<dbReference type="Gene3D" id="3.10.10.10">
    <property type="entry name" value="HIV Type 1 Reverse Transcriptase, subunit A, domain 1"/>
    <property type="match status" value="1"/>
</dbReference>
<dbReference type="Proteomes" id="UP000765509">
    <property type="component" value="Unassembled WGS sequence"/>
</dbReference>
<dbReference type="InterPro" id="IPR043502">
    <property type="entry name" value="DNA/RNA_pol_sf"/>
</dbReference>
<accession>A0A9Q3HB20</accession>
<organism evidence="2 3">
    <name type="scientific">Austropuccinia psidii MF-1</name>
    <dbReference type="NCBI Taxonomy" id="1389203"/>
    <lineage>
        <taxon>Eukaryota</taxon>
        <taxon>Fungi</taxon>
        <taxon>Dikarya</taxon>
        <taxon>Basidiomycota</taxon>
        <taxon>Pucciniomycotina</taxon>
        <taxon>Pucciniomycetes</taxon>
        <taxon>Pucciniales</taxon>
        <taxon>Sphaerophragmiaceae</taxon>
        <taxon>Austropuccinia</taxon>
    </lineage>
</organism>
<comment type="caution">
    <text evidence="2">The sequence shown here is derived from an EMBL/GenBank/DDBJ whole genome shotgun (WGS) entry which is preliminary data.</text>
</comment>
<dbReference type="EMBL" id="AVOT02013173">
    <property type="protein sequence ID" value="MBW0495580.1"/>
    <property type="molecule type" value="Genomic_DNA"/>
</dbReference>
<dbReference type="SUPFAM" id="SSF56672">
    <property type="entry name" value="DNA/RNA polymerases"/>
    <property type="match status" value="1"/>
</dbReference>
<dbReference type="InterPro" id="IPR043128">
    <property type="entry name" value="Rev_trsase/Diguanyl_cyclase"/>
</dbReference>
<feature type="domain" description="Reverse transcriptase" evidence="1">
    <location>
        <begin position="32"/>
        <end position="121"/>
    </location>
</feature>
<proteinExistence type="predicted"/>
<dbReference type="Gene3D" id="3.30.70.270">
    <property type="match status" value="1"/>
</dbReference>
<dbReference type="Pfam" id="PF00078">
    <property type="entry name" value="RVT_1"/>
    <property type="match status" value="1"/>
</dbReference>
<dbReference type="AlphaFoldDB" id="A0A9Q3HB20"/>
<dbReference type="PANTHER" id="PTHR24559:SF435">
    <property type="entry name" value="RIBONUCLEASE H"/>
    <property type="match status" value="1"/>
</dbReference>
<protein>
    <recommendedName>
        <fullName evidence="1">Reverse transcriptase domain-containing protein</fullName>
    </recommendedName>
</protein>
<dbReference type="PANTHER" id="PTHR24559">
    <property type="entry name" value="TRANSPOSON TY3-I GAG-POL POLYPROTEIN"/>
    <property type="match status" value="1"/>
</dbReference>
<gene>
    <name evidence="2" type="ORF">O181_035295</name>
</gene>
<sequence>MDVIRKIGHNEKVKITPPVLITLNDRKLWLCGEFRALNNYTIADRYPIPRIPHALDKLAKAKYITKIDSMEGFYQNGVTPNPIQLVQITYHMVVYKYTRMPFGIKNIPAHLQRMMGPIFQEEILEG</sequence>
<evidence type="ECO:0000313" key="2">
    <source>
        <dbReference type="EMBL" id="MBW0495580.1"/>
    </source>
</evidence>
<reference evidence="2" key="1">
    <citation type="submission" date="2021-03" db="EMBL/GenBank/DDBJ databases">
        <title>Draft genome sequence of rust myrtle Austropuccinia psidii MF-1, a brazilian biotype.</title>
        <authorList>
            <person name="Quecine M.C."/>
            <person name="Pachon D.M.R."/>
            <person name="Bonatelli M.L."/>
            <person name="Correr F.H."/>
            <person name="Franceschini L.M."/>
            <person name="Leite T.F."/>
            <person name="Margarido G.R.A."/>
            <person name="Almeida C.A."/>
            <person name="Ferrarezi J.A."/>
            <person name="Labate C.A."/>
        </authorList>
    </citation>
    <scope>NUCLEOTIDE SEQUENCE</scope>
    <source>
        <strain evidence="2">MF-1</strain>
    </source>
</reference>
<dbReference type="InterPro" id="IPR053134">
    <property type="entry name" value="RNA-dir_DNA_polymerase"/>
</dbReference>
<name>A0A9Q3HB20_9BASI</name>
<keyword evidence="3" id="KW-1185">Reference proteome</keyword>
<dbReference type="InterPro" id="IPR000477">
    <property type="entry name" value="RT_dom"/>
</dbReference>
<dbReference type="CDD" id="cd01647">
    <property type="entry name" value="RT_LTR"/>
    <property type="match status" value="1"/>
</dbReference>
<evidence type="ECO:0000259" key="1">
    <source>
        <dbReference type="Pfam" id="PF00078"/>
    </source>
</evidence>